<dbReference type="PROSITE" id="PS51384">
    <property type="entry name" value="FAD_FR"/>
    <property type="match status" value="1"/>
</dbReference>
<dbReference type="AlphaFoldDB" id="A0A4Y6PTX5"/>
<dbReference type="Proteomes" id="UP000315995">
    <property type="component" value="Chromosome"/>
</dbReference>
<dbReference type="SUPFAM" id="SSF63380">
    <property type="entry name" value="Riboflavin synthase domain-like"/>
    <property type="match status" value="1"/>
</dbReference>
<dbReference type="InterPro" id="IPR039261">
    <property type="entry name" value="FNR_nucleotide-bd"/>
</dbReference>
<dbReference type="EMBL" id="CP041186">
    <property type="protein sequence ID" value="QDG51772.1"/>
    <property type="molecule type" value="Genomic_DNA"/>
</dbReference>
<dbReference type="InterPro" id="IPR001433">
    <property type="entry name" value="OxRdtase_FAD/NAD-bd"/>
</dbReference>
<dbReference type="InterPro" id="IPR017927">
    <property type="entry name" value="FAD-bd_FR_type"/>
</dbReference>
<dbReference type="GO" id="GO:0016491">
    <property type="term" value="F:oxidoreductase activity"/>
    <property type="evidence" value="ECO:0007669"/>
    <property type="project" value="InterPro"/>
</dbReference>
<dbReference type="OrthoDB" id="9789468at2"/>
<dbReference type="PANTHER" id="PTHR47215:SF1">
    <property type="entry name" value="F9L1.8 PROTEIN"/>
    <property type="match status" value="1"/>
</dbReference>
<dbReference type="PANTHER" id="PTHR47215">
    <property type="match status" value="1"/>
</dbReference>
<dbReference type="Pfam" id="PF00175">
    <property type="entry name" value="NAD_binding_1"/>
    <property type="match status" value="1"/>
</dbReference>
<sequence length="255" mass="28694">MKDHEIENFAHELANQLPAQPPEADRVRRRFVVDRIWAEGQRYRALRVHVDDAEFLASHTRPGQYLTFQCGSEDPRFLVIANAPGADEEHWEFLIDLDSDLGETIEQLREGHHVCLSPAEGAGYPADDLAGASVLIFTTGAGVASVRPVLQYWRLDPDRAPANVAVYYGESERDDFAYVQEFADWRAHGARVFQAIENLPEPEEGYRYVQHAFDAHDPELEDALVFVSGAPVMMELVIGKLLRLGVAPEHIHLNV</sequence>
<evidence type="ECO:0000313" key="2">
    <source>
        <dbReference type="EMBL" id="QDG51772.1"/>
    </source>
</evidence>
<organism evidence="2 3">
    <name type="scientific">Persicimonas caeni</name>
    <dbReference type="NCBI Taxonomy" id="2292766"/>
    <lineage>
        <taxon>Bacteria</taxon>
        <taxon>Deltaproteobacteria</taxon>
        <taxon>Bradymonadales</taxon>
        <taxon>Bradymonadaceae</taxon>
        <taxon>Persicimonas</taxon>
    </lineage>
</organism>
<dbReference type="RefSeq" id="WP_141198252.1">
    <property type="nucleotide sequence ID" value="NZ_CP041186.1"/>
</dbReference>
<gene>
    <name evidence="2" type="ORF">FIV42_13750</name>
</gene>
<reference evidence="2 3" key="1">
    <citation type="submission" date="2019-06" db="EMBL/GenBank/DDBJ databases">
        <title>Persicimonas caeni gen. nov., sp. nov., a predatory bacterium isolated from solar saltern.</title>
        <authorList>
            <person name="Wang S."/>
        </authorList>
    </citation>
    <scope>NUCLEOTIDE SEQUENCE [LARGE SCALE GENOMIC DNA]</scope>
    <source>
        <strain evidence="2 3">YN101</strain>
    </source>
</reference>
<proteinExistence type="predicted"/>
<name>A0A4Y6PTX5_PERCE</name>
<keyword evidence="3" id="KW-1185">Reference proteome</keyword>
<evidence type="ECO:0000259" key="1">
    <source>
        <dbReference type="PROSITE" id="PS51384"/>
    </source>
</evidence>
<dbReference type="SUPFAM" id="SSF52343">
    <property type="entry name" value="Ferredoxin reductase-like, C-terminal NADP-linked domain"/>
    <property type="match status" value="1"/>
</dbReference>
<feature type="domain" description="FAD-binding FR-type" evidence="1">
    <location>
        <begin position="26"/>
        <end position="126"/>
    </location>
</feature>
<evidence type="ECO:0000313" key="3">
    <source>
        <dbReference type="Proteomes" id="UP000315995"/>
    </source>
</evidence>
<accession>A0A5B8Y9G1</accession>
<protein>
    <recommendedName>
        <fullName evidence="1">FAD-binding FR-type domain-containing protein</fullName>
    </recommendedName>
</protein>
<accession>A0A4Y6PTX5</accession>
<dbReference type="InterPro" id="IPR017938">
    <property type="entry name" value="Riboflavin_synthase-like_b-brl"/>
</dbReference>
<dbReference type="Gene3D" id="3.40.50.80">
    <property type="entry name" value="Nucleotide-binding domain of ferredoxin-NADP reductase (FNR) module"/>
    <property type="match status" value="1"/>
</dbReference>